<comment type="similarity">
    <text evidence="2">Belongs to the gasdermin family.</text>
</comment>
<evidence type="ECO:0000259" key="4">
    <source>
        <dbReference type="Pfam" id="PF04598"/>
    </source>
</evidence>
<name>A0A556U8Q6_BAGYA</name>
<dbReference type="PANTHER" id="PTHR15207">
    <property type="entry name" value="NONSYNDROMIC HEARING IMPAIRMENT PROTEIN"/>
    <property type="match status" value="1"/>
</dbReference>
<dbReference type="AlphaFoldDB" id="A0A556U8Q6"/>
<evidence type="ECO:0000256" key="2">
    <source>
        <dbReference type="ARBA" id="ARBA00009279"/>
    </source>
</evidence>
<sequence>MCLKQMLKKAIRSLLQQTDEDGTLIAVSRLNDSEKLKPLAVVLKCPGRWFWQKPKYKPTDFTLNDLLQGTSIEPVLEEKVFLNKYEERQKDSVSGTVEADMVGVSIKADGQGASRILSSVGTLLKERVILPHLLKDSRDRKVDLQHHLFRQTKGKNHTFTLVKERILTTSDCTINCSGLKKGNWTTSFKLISPVHLNKSICLQNIRDVVLEIPSHTVLAYSVSELKIKSDGCYEVGVSPDGIEVSDNITCYPAHNVTAIDGLWPLTTKASSLSAFSEELTCIRATLCELTCLTPETRFSLLNIFQEILPDQILLSTLEDQLERISEDTMYSHFSPGTSNELTDKFLDLLLSNINKHSTSVHMSCESTANTSHNGSSLKSTNQRQLILTAMHMLISAAEELTNSGLELLKTCSPETINGLSDVVTHLTSDSQQVPFSELPFLLRNGEVPQEVKLLFMSSNITLKIDNKELYAEIDSSDSNPLPLLLCIVIHGLAYLNESCEVDIEI</sequence>
<accession>A0A556U8Q6</accession>
<dbReference type="GO" id="GO:0012505">
    <property type="term" value="C:endomembrane system"/>
    <property type="evidence" value="ECO:0007669"/>
    <property type="project" value="UniProtKB-SubCell"/>
</dbReference>
<evidence type="ECO:0000256" key="1">
    <source>
        <dbReference type="ARBA" id="ARBA00004308"/>
    </source>
</evidence>
<proteinExistence type="inferred from homology"/>
<comment type="caution">
    <text evidence="5">The sequence shown here is derived from an EMBL/GenBank/DDBJ whole genome shotgun (WGS) entry which is preliminary data.</text>
</comment>
<dbReference type="PANTHER" id="PTHR15207:SF3">
    <property type="entry name" value="DEAFNESS, AUTOSOMAL DOMINANT 5-RELATED"/>
    <property type="match status" value="1"/>
</dbReference>
<feature type="domain" description="Gasdermin pore forming" evidence="4">
    <location>
        <begin position="6"/>
        <end position="239"/>
    </location>
</feature>
<dbReference type="Pfam" id="PF04598">
    <property type="entry name" value="Gasdermin"/>
    <property type="match status" value="1"/>
</dbReference>
<dbReference type="EMBL" id="VCAZ01000063">
    <property type="protein sequence ID" value="TSO05456.1"/>
    <property type="molecule type" value="Genomic_DNA"/>
</dbReference>
<protein>
    <submittedName>
        <fullName evidence="5">Non-syndromic hearing impairment protein 5</fullName>
    </submittedName>
</protein>
<keyword evidence="3" id="KW-0472">Membrane</keyword>
<comment type="subcellular location">
    <subcellularLocation>
        <location evidence="1">Endomembrane system</location>
    </subcellularLocation>
</comment>
<dbReference type="GO" id="GO:0012501">
    <property type="term" value="P:programmed cell death"/>
    <property type="evidence" value="ECO:0007669"/>
    <property type="project" value="InterPro"/>
</dbReference>
<dbReference type="InterPro" id="IPR040460">
    <property type="entry name" value="Gasdermin_pore"/>
</dbReference>
<dbReference type="OrthoDB" id="8815334at2759"/>
<evidence type="ECO:0000256" key="3">
    <source>
        <dbReference type="ARBA" id="ARBA00023136"/>
    </source>
</evidence>
<gene>
    <name evidence="5" type="ORF">Baya_9579</name>
</gene>
<reference evidence="5 6" key="1">
    <citation type="journal article" date="2019" name="Genome Biol. Evol.">
        <title>Whole-Genome Sequencing of the Giant Devil Catfish, Bagarius yarrelli.</title>
        <authorList>
            <person name="Jiang W."/>
            <person name="Lv Y."/>
            <person name="Cheng L."/>
            <person name="Yang K."/>
            <person name="Chao B."/>
            <person name="Wang X."/>
            <person name="Li Y."/>
            <person name="Pan X."/>
            <person name="You X."/>
            <person name="Zhang Y."/>
            <person name="Yang J."/>
            <person name="Li J."/>
            <person name="Zhang X."/>
            <person name="Liu S."/>
            <person name="Sun C."/>
            <person name="Yang J."/>
            <person name="Shi Q."/>
        </authorList>
    </citation>
    <scope>NUCLEOTIDE SEQUENCE [LARGE SCALE GENOMIC DNA]</scope>
    <source>
        <strain evidence="5">JWS20170419001</strain>
        <tissue evidence="5">Muscle</tissue>
    </source>
</reference>
<dbReference type="Proteomes" id="UP000319801">
    <property type="component" value="Unassembled WGS sequence"/>
</dbReference>
<evidence type="ECO:0000313" key="6">
    <source>
        <dbReference type="Proteomes" id="UP000319801"/>
    </source>
</evidence>
<dbReference type="GO" id="GO:0005737">
    <property type="term" value="C:cytoplasm"/>
    <property type="evidence" value="ECO:0007669"/>
    <property type="project" value="TreeGrafter"/>
</dbReference>
<organism evidence="5 6">
    <name type="scientific">Bagarius yarrelli</name>
    <name type="common">Goonch</name>
    <name type="synonym">Bagrus yarrelli</name>
    <dbReference type="NCBI Taxonomy" id="175774"/>
    <lineage>
        <taxon>Eukaryota</taxon>
        <taxon>Metazoa</taxon>
        <taxon>Chordata</taxon>
        <taxon>Craniata</taxon>
        <taxon>Vertebrata</taxon>
        <taxon>Euteleostomi</taxon>
        <taxon>Actinopterygii</taxon>
        <taxon>Neopterygii</taxon>
        <taxon>Teleostei</taxon>
        <taxon>Ostariophysi</taxon>
        <taxon>Siluriformes</taxon>
        <taxon>Sisoridae</taxon>
        <taxon>Sisorinae</taxon>
        <taxon>Bagarius</taxon>
    </lineage>
</organism>
<evidence type="ECO:0000313" key="5">
    <source>
        <dbReference type="EMBL" id="TSO05456.1"/>
    </source>
</evidence>
<keyword evidence="6" id="KW-1185">Reference proteome</keyword>
<dbReference type="InterPro" id="IPR042377">
    <property type="entry name" value="GSDME"/>
</dbReference>